<gene>
    <name evidence="3" type="primary">KNAG0D01940</name>
    <name evidence="3" type="ordered locus">KNAG_0D01940</name>
</gene>
<dbReference type="AlphaFoldDB" id="J7R529"/>
<dbReference type="KEGG" id="kng:KNAG_0D01940"/>
<dbReference type="RefSeq" id="XP_022464191.1">
    <property type="nucleotide sequence ID" value="XM_022607613.1"/>
</dbReference>
<dbReference type="Pfam" id="PF03909">
    <property type="entry name" value="BSD"/>
    <property type="match status" value="1"/>
</dbReference>
<sequence>MDIACEEEVLRQQEGAEQGTKGPGIQEASLFDKLESKLESTMDGRVKETSKGIELNLGLNDKTTELAQTYLESLDGELARVEEAASAYWSKLSNGRMGLWSSFSKSWGIGETADGTAQKKPEATVNNDHRTTSDASNFTGTRTDLELKRLSQDKSLYSNAMKTLDLSEVTPANKAEVDKILSIDKQLAQLADELVPSQISYDAFWQIYFDEKSKIIQMGEERKRLSNEAKRITEEEEVKWDDDEDEDADEKEQDGDESLVIVDKKDTEKEASQPALSSKEKNEDNKREDASNNDDDDDDWE</sequence>
<evidence type="ECO:0000313" key="4">
    <source>
        <dbReference type="Proteomes" id="UP000006310"/>
    </source>
</evidence>
<feature type="region of interest" description="Disordered" evidence="1">
    <location>
        <begin position="223"/>
        <end position="301"/>
    </location>
</feature>
<dbReference type="GeneID" id="34525634"/>
<accession>J7R529</accession>
<dbReference type="EMBL" id="HE978317">
    <property type="protein sequence ID" value="CCK69945.1"/>
    <property type="molecule type" value="Genomic_DNA"/>
</dbReference>
<dbReference type="HOGENOM" id="CLU_064795_0_0_1"/>
<evidence type="ECO:0000256" key="1">
    <source>
        <dbReference type="SAM" id="MobiDB-lite"/>
    </source>
</evidence>
<feature type="domain" description="BSD" evidence="2">
    <location>
        <begin position="164"/>
        <end position="216"/>
    </location>
</feature>
<dbReference type="InterPro" id="IPR051494">
    <property type="entry name" value="BSD_domain-containing"/>
</dbReference>
<protein>
    <recommendedName>
        <fullName evidence="2">BSD domain-containing protein</fullName>
    </recommendedName>
</protein>
<dbReference type="GO" id="GO:0005737">
    <property type="term" value="C:cytoplasm"/>
    <property type="evidence" value="ECO:0007669"/>
    <property type="project" value="TreeGrafter"/>
</dbReference>
<reference evidence="3 4" key="1">
    <citation type="journal article" date="2011" name="Proc. Natl. Acad. Sci. U.S.A.">
        <title>Evolutionary erosion of yeast sex chromosomes by mating-type switching accidents.</title>
        <authorList>
            <person name="Gordon J.L."/>
            <person name="Armisen D."/>
            <person name="Proux-Wera E."/>
            <person name="Oheigeartaigh S.S."/>
            <person name="Byrne K.P."/>
            <person name="Wolfe K.H."/>
        </authorList>
    </citation>
    <scope>NUCLEOTIDE SEQUENCE [LARGE SCALE GENOMIC DNA]</scope>
    <source>
        <strain evidence="4">ATCC MYA-139 / BCRC 22969 / CBS 8797 / CCRC 22969 / KCTC 17520 / NBRC 10181 / NCYC 3082</strain>
    </source>
</reference>
<dbReference type="PROSITE" id="PS50858">
    <property type="entry name" value="BSD"/>
    <property type="match status" value="1"/>
</dbReference>
<dbReference type="OrthoDB" id="73788at2759"/>
<dbReference type="InterPro" id="IPR005607">
    <property type="entry name" value="BSD_dom"/>
</dbReference>
<keyword evidence="4" id="KW-1185">Reference proteome</keyword>
<feature type="compositionally biased region" description="Basic and acidic residues" evidence="1">
    <location>
        <begin position="223"/>
        <end position="233"/>
    </location>
</feature>
<evidence type="ECO:0000259" key="2">
    <source>
        <dbReference type="PROSITE" id="PS50858"/>
    </source>
</evidence>
<feature type="compositionally biased region" description="Basic and acidic residues" evidence="1">
    <location>
        <begin position="117"/>
        <end position="132"/>
    </location>
</feature>
<proteinExistence type="predicted"/>
<dbReference type="SUPFAM" id="SSF140383">
    <property type="entry name" value="BSD domain-like"/>
    <property type="match status" value="1"/>
</dbReference>
<organism evidence="3 4">
    <name type="scientific">Huiozyma naganishii (strain ATCC MYA-139 / BCRC 22969 / CBS 8797 / KCTC 17520 / NBRC 10181 / NCYC 3082 / Yp74L-3)</name>
    <name type="common">Yeast</name>
    <name type="synonym">Kazachstania naganishii</name>
    <dbReference type="NCBI Taxonomy" id="1071383"/>
    <lineage>
        <taxon>Eukaryota</taxon>
        <taxon>Fungi</taxon>
        <taxon>Dikarya</taxon>
        <taxon>Ascomycota</taxon>
        <taxon>Saccharomycotina</taxon>
        <taxon>Saccharomycetes</taxon>
        <taxon>Saccharomycetales</taxon>
        <taxon>Saccharomycetaceae</taxon>
        <taxon>Huiozyma</taxon>
    </lineage>
</organism>
<feature type="compositionally biased region" description="Basic and acidic residues" evidence="1">
    <location>
        <begin position="262"/>
        <end position="271"/>
    </location>
</feature>
<dbReference type="PANTHER" id="PTHR16019:SF5">
    <property type="entry name" value="BSD DOMAIN-CONTAINING PROTEIN 1"/>
    <property type="match status" value="1"/>
</dbReference>
<name>J7R529_HUIN7</name>
<dbReference type="eggNOG" id="KOG2690">
    <property type="taxonomic scope" value="Eukaryota"/>
</dbReference>
<dbReference type="Proteomes" id="UP000006310">
    <property type="component" value="Chromosome 4"/>
</dbReference>
<reference evidence="4" key="2">
    <citation type="submission" date="2012-08" db="EMBL/GenBank/DDBJ databases">
        <title>Genome sequence of Kazachstania naganishii.</title>
        <authorList>
            <person name="Gordon J.L."/>
            <person name="Armisen D."/>
            <person name="Proux-Wera E."/>
            <person name="OhEigeartaigh S.S."/>
            <person name="Byrne K.P."/>
            <person name="Wolfe K.H."/>
        </authorList>
    </citation>
    <scope>NUCLEOTIDE SEQUENCE [LARGE SCALE GENOMIC DNA]</scope>
    <source>
        <strain evidence="4">ATCC MYA-139 / BCRC 22969 / CBS 8797 / CCRC 22969 / KCTC 17520 / NBRC 10181 / NCYC 3082</strain>
    </source>
</reference>
<dbReference type="InterPro" id="IPR035925">
    <property type="entry name" value="BSD_dom_sf"/>
</dbReference>
<feature type="region of interest" description="Disordered" evidence="1">
    <location>
        <begin position="113"/>
        <end position="138"/>
    </location>
</feature>
<dbReference type="Gene3D" id="1.10.3970.10">
    <property type="entry name" value="BSD domain"/>
    <property type="match status" value="1"/>
</dbReference>
<feature type="compositionally biased region" description="Acidic residues" evidence="1">
    <location>
        <begin position="291"/>
        <end position="301"/>
    </location>
</feature>
<feature type="compositionally biased region" description="Basic and acidic residues" evidence="1">
    <location>
        <begin position="278"/>
        <end position="290"/>
    </location>
</feature>
<dbReference type="SMART" id="SM00751">
    <property type="entry name" value="BSD"/>
    <property type="match status" value="1"/>
</dbReference>
<dbReference type="PANTHER" id="PTHR16019">
    <property type="entry name" value="SYNAPSE-ASSOCIATED PROTEIN"/>
    <property type="match status" value="1"/>
</dbReference>
<dbReference type="OMA" id="LFWYRYF"/>
<feature type="compositionally biased region" description="Acidic residues" evidence="1">
    <location>
        <begin position="234"/>
        <end position="257"/>
    </location>
</feature>
<evidence type="ECO:0000313" key="3">
    <source>
        <dbReference type="EMBL" id="CCK69945.1"/>
    </source>
</evidence>